<name>A0ABQ3ZME7_9ACTN</name>
<dbReference type="InterPro" id="IPR001387">
    <property type="entry name" value="Cro/C1-type_HTH"/>
</dbReference>
<evidence type="ECO:0000313" key="2">
    <source>
        <dbReference type="EMBL" id="GIE19760.1"/>
    </source>
</evidence>
<dbReference type="SUPFAM" id="SSF47413">
    <property type="entry name" value="lambda repressor-like DNA-binding domains"/>
    <property type="match status" value="1"/>
</dbReference>
<dbReference type="EMBL" id="BOMN01000032">
    <property type="protein sequence ID" value="GIE19760.1"/>
    <property type="molecule type" value="Genomic_DNA"/>
</dbReference>
<dbReference type="InterPro" id="IPR010982">
    <property type="entry name" value="Lambda_DNA-bd_dom_sf"/>
</dbReference>
<dbReference type="CDD" id="cd00093">
    <property type="entry name" value="HTH_XRE"/>
    <property type="match status" value="1"/>
</dbReference>
<gene>
    <name evidence="2" type="ORF">Ahu01nite_028620</name>
</gene>
<evidence type="ECO:0000313" key="3">
    <source>
        <dbReference type="Proteomes" id="UP000603200"/>
    </source>
</evidence>
<proteinExistence type="predicted"/>
<dbReference type="Gene3D" id="1.10.260.40">
    <property type="entry name" value="lambda repressor-like DNA-binding domains"/>
    <property type="match status" value="1"/>
</dbReference>
<reference evidence="2 3" key="1">
    <citation type="submission" date="2021-01" db="EMBL/GenBank/DDBJ databases">
        <title>Whole genome shotgun sequence of Actinoplanes humidus NBRC 14915.</title>
        <authorList>
            <person name="Komaki H."/>
            <person name="Tamura T."/>
        </authorList>
    </citation>
    <scope>NUCLEOTIDE SEQUENCE [LARGE SCALE GENOMIC DNA]</scope>
    <source>
        <strain evidence="2 3">NBRC 14915</strain>
    </source>
</reference>
<accession>A0ABQ3ZME7</accession>
<dbReference type="RefSeq" id="WP_203836965.1">
    <property type="nucleotide sequence ID" value="NZ_BAAATV010000006.1"/>
</dbReference>
<evidence type="ECO:0000259" key="1">
    <source>
        <dbReference type="PROSITE" id="PS50943"/>
    </source>
</evidence>
<feature type="domain" description="HTH cro/C1-type" evidence="1">
    <location>
        <begin position="35"/>
        <end position="81"/>
    </location>
</feature>
<dbReference type="PROSITE" id="PS50943">
    <property type="entry name" value="HTH_CROC1"/>
    <property type="match status" value="1"/>
</dbReference>
<sequence length="131" mass="14529">MGTELFDLLGKNPDEPRFQRALRDAKDVEQWIDTLVAIRHRLGMSQAELAEEMETTQSAISKFERAGADPRISTLQRYASAVSAKIKLTVDVTACRAPAWRANYEIPSAAEPDIEETNYRADPGHVIGLAS</sequence>
<dbReference type="SMART" id="SM00530">
    <property type="entry name" value="HTH_XRE"/>
    <property type="match status" value="1"/>
</dbReference>
<dbReference type="Pfam" id="PF01381">
    <property type="entry name" value="HTH_3"/>
    <property type="match status" value="1"/>
</dbReference>
<protein>
    <recommendedName>
        <fullName evidence="1">HTH cro/C1-type domain-containing protein</fullName>
    </recommendedName>
</protein>
<dbReference type="Proteomes" id="UP000603200">
    <property type="component" value="Unassembled WGS sequence"/>
</dbReference>
<keyword evidence="3" id="KW-1185">Reference proteome</keyword>
<organism evidence="2 3">
    <name type="scientific">Winogradskya humida</name>
    <dbReference type="NCBI Taxonomy" id="113566"/>
    <lineage>
        <taxon>Bacteria</taxon>
        <taxon>Bacillati</taxon>
        <taxon>Actinomycetota</taxon>
        <taxon>Actinomycetes</taxon>
        <taxon>Micromonosporales</taxon>
        <taxon>Micromonosporaceae</taxon>
        <taxon>Winogradskya</taxon>
    </lineage>
</organism>
<comment type="caution">
    <text evidence="2">The sequence shown here is derived from an EMBL/GenBank/DDBJ whole genome shotgun (WGS) entry which is preliminary data.</text>
</comment>